<feature type="compositionally biased region" description="Acidic residues" evidence="1">
    <location>
        <begin position="138"/>
        <end position="149"/>
    </location>
</feature>
<accession>A0A1J8QS71</accession>
<feature type="compositionally biased region" description="Basic residues" evidence="1">
    <location>
        <begin position="110"/>
        <end position="124"/>
    </location>
</feature>
<dbReference type="Proteomes" id="UP000183567">
    <property type="component" value="Unassembled WGS sequence"/>
</dbReference>
<keyword evidence="3" id="KW-1185">Reference proteome</keyword>
<sequence>MKRANTAASTSTPKIILKPRLAQTPATPSVLDEDDDVIEEGEVQTKREDSEGVLGDEEPGDEEPEEGEVEGEGSGMEETVLEGESRPFPRPRGRPRGRGRGAAPSGPSRARGRGRGRGRARGRGRGGLTIRLPKRDGEDGDEAEAEEGEQDGRPFMRVGGKLYFIEGDEFVTDPDEKGDEKIDVDGNLLGGRKFKCHTFVLPQRHPSRQYMLAIDAARASGFRDSLYFFRRNPLALKLSATQPEKEFLISAGKLGAHLKTRSVTLVTARSAYKLHGAKMILEGRWVTDDYYESKVLAEITEKGLKSGDPVGELPDPLAASSQSAPLGPQPTSTTASGIYRAGGPTTIFGGPGWGPFSDGPHSAVRKSVLSRDGLTADNWMWEAARRVGEAGDEWSRMRREARVACGGILGDRVDKGKGKEVQVGEGEEKRAATEELEGAERKRARAEESQYPLGVYEPHTGLVHYRADTQPTRYHWEQIAQRRLLRGTKAGNGAWALAWIDTHIELPTPEELDPHARARADMLEAVKET</sequence>
<feature type="compositionally biased region" description="Acidic residues" evidence="1">
    <location>
        <begin position="54"/>
        <end position="71"/>
    </location>
</feature>
<feature type="compositionally biased region" description="Polar residues" evidence="1">
    <location>
        <begin position="319"/>
        <end position="334"/>
    </location>
</feature>
<name>A0A1J8QS71_9AGAM</name>
<dbReference type="InterPro" id="IPR013933">
    <property type="entry name" value="CRC_Rsc7/Swp82"/>
</dbReference>
<organism evidence="2 3">
    <name type="scientific">Rhizopogon vesiculosus</name>
    <dbReference type="NCBI Taxonomy" id="180088"/>
    <lineage>
        <taxon>Eukaryota</taxon>
        <taxon>Fungi</taxon>
        <taxon>Dikarya</taxon>
        <taxon>Basidiomycota</taxon>
        <taxon>Agaricomycotina</taxon>
        <taxon>Agaricomycetes</taxon>
        <taxon>Agaricomycetidae</taxon>
        <taxon>Boletales</taxon>
        <taxon>Suillineae</taxon>
        <taxon>Rhizopogonaceae</taxon>
        <taxon>Rhizopogon</taxon>
    </lineage>
</organism>
<proteinExistence type="predicted"/>
<dbReference type="Pfam" id="PF08624">
    <property type="entry name" value="CRC_subunit"/>
    <property type="match status" value="1"/>
</dbReference>
<feature type="region of interest" description="Disordered" evidence="1">
    <location>
        <begin position="1"/>
        <end position="155"/>
    </location>
</feature>
<dbReference type="OrthoDB" id="5598844at2759"/>
<feature type="compositionally biased region" description="Basic residues" evidence="1">
    <location>
        <begin position="89"/>
        <end position="99"/>
    </location>
</feature>
<evidence type="ECO:0000313" key="2">
    <source>
        <dbReference type="EMBL" id="OJA12258.1"/>
    </source>
</evidence>
<protein>
    <submittedName>
        <fullName evidence="2">Uncharacterized protein</fullName>
    </submittedName>
</protein>
<feature type="region of interest" description="Disordered" evidence="1">
    <location>
        <begin position="416"/>
        <end position="444"/>
    </location>
</feature>
<reference evidence="2 3" key="1">
    <citation type="submission" date="2016-03" db="EMBL/GenBank/DDBJ databases">
        <title>Comparative genomics of the ectomycorrhizal sister species Rhizopogon vinicolor and Rhizopogon vesiculosus (Basidiomycota: Boletales) reveals a divergence of the mating type B locus.</title>
        <authorList>
            <person name="Mujic A.B."/>
            <person name="Kuo A."/>
            <person name="Tritt A."/>
            <person name="Lipzen A."/>
            <person name="Chen C."/>
            <person name="Johnson J."/>
            <person name="Sharma A."/>
            <person name="Barry K."/>
            <person name="Grigoriev I.V."/>
            <person name="Spatafora J.W."/>
        </authorList>
    </citation>
    <scope>NUCLEOTIDE SEQUENCE [LARGE SCALE GENOMIC DNA]</scope>
    <source>
        <strain evidence="2 3">AM-OR11-056</strain>
    </source>
</reference>
<dbReference type="EMBL" id="LVVM01004745">
    <property type="protein sequence ID" value="OJA12258.1"/>
    <property type="molecule type" value="Genomic_DNA"/>
</dbReference>
<feature type="compositionally biased region" description="Acidic residues" evidence="1">
    <location>
        <begin position="31"/>
        <end position="42"/>
    </location>
</feature>
<dbReference type="AlphaFoldDB" id="A0A1J8QS71"/>
<feature type="compositionally biased region" description="Polar residues" evidence="1">
    <location>
        <begin position="1"/>
        <end position="13"/>
    </location>
</feature>
<dbReference type="STRING" id="180088.A0A1J8QS71"/>
<evidence type="ECO:0000256" key="1">
    <source>
        <dbReference type="SAM" id="MobiDB-lite"/>
    </source>
</evidence>
<gene>
    <name evidence="2" type="ORF">AZE42_04076</name>
</gene>
<evidence type="ECO:0000313" key="3">
    <source>
        <dbReference type="Proteomes" id="UP000183567"/>
    </source>
</evidence>
<feature type="region of interest" description="Disordered" evidence="1">
    <location>
        <begin position="305"/>
        <end position="334"/>
    </location>
</feature>
<comment type="caution">
    <text evidence="2">The sequence shown here is derived from an EMBL/GenBank/DDBJ whole genome shotgun (WGS) entry which is preliminary data.</text>
</comment>